<dbReference type="Gene3D" id="2.40.170.20">
    <property type="entry name" value="TonB-dependent receptor, beta-barrel domain"/>
    <property type="match status" value="1"/>
</dbReference>
<evidence type="ECO:0000256" key="1">
    <source>
        <dbReference type="ARBA" id="ARBA00004571"/>
    </source>
</evidence>
<reference evidence="13 14" key="1">
    <citation type="submission" date="2016-07" db="EMBL/GenBank/DDBJ databases">
        <authorList>
            <person name="Jeong J.-J."/>
            <person name="Kim D.W."/>
            <person name="Sang M.K."/>
            <person name="Choi I.-G."/>
            <person name="Kim K.D."/>
        </authorList>
    </citation>
    <scope>NUCLEOTIDE SEQUENCE [LARGE SCALE GENOMIC DNA]</scope>
    <source>
        <strain evidence="13 14">UTM-3</strain>
    </source>
</reference>
<evidence type="ECO:0000256" key="5">
    <source>
        <dbReference type="ARBA" id="ARBA00023077"/>
    </source>
</evidence>
<keyword evidence="4 8" id="KW-0812">Transmembrane</keyword>
<protein>
    <submittedName>
        <fullName evidence="13">SusC/RagA family protein</fullName>
    </submittedName>
</protein>
<evidence type="ECO:0000256" key="2">
    <source>
        <dbReference type="ARBA" id="ARBA00022448"/>
    </source>
</evidence>
<keyword evidence="14" id="KW-1185">Reference proteome</keyword>
<keyword evidence="6 8" id="KW-0472">Membrane</keyword>
<name>A0A1B8ZXR6_9FLAO</name>
<dbReference type="InterPro" id="IPR000531">
    <property type="entry name" value="Beta-barrel_TonB"/>
</dbReference>
<evidence type="ECO:0000256" key="10">
    <source>
        <dbReference type="SAM" id="SignalP"/>
    </source>
</evidence>
<feature type="signal peptide" evidence="10">
    <location>
        <begin position="1"/>
        <end position="20"/>
    </location>
</feature>
<dbReference type="AlphaFoldDB" id="A0A1B8ZXR6"/>
<evidence type="ECO:0000256" key="7">
    <source>
        <dbReference type="ARBA" id="ARBA00023237"/>
    </source>
</evidence>
<dbReference type="NCBIfam" id="TIGR04056">
    <property type="entry name" value="OMP_RagA_SusC"/>
    <property type="match status" value="1"/>
</dbReference>
<dbReference type="EMBL" id="MAYH01000012">
    <property type="protein sequence ID" value="OCA76373.1"/>
    <property type="molecule type" value="Genomic_DNA"/>
</dbReference>
<evidence type="ECO:0000313" key="14">
    <source>
        <dbReference type="Proteomes" id="UP000092651"/>
    </source>
</evidence>
<dbReference type="GO" id="GO:0009279">
    <property type="term" value="C:cell outer membrane"/>
    <property type="evidence" value="ECO:0007669"/>
    <property type="project" value="UniProtKB-SubCell"/>
</dbReference>
<evidence type="ECO:0000256" key="4">
    <source>
        <dbReference type="ARBA" id="ARBA00022692"/>
    </source>
</evidence>
<dbReference type="InterPro" id="IPR039426">
    <property type="entry name" value="TonB-dep_rcpt-like"/>
</dbReference>
<dbReference type="NCBIfam" id="TIGR04057">
    <property type="entry name" value="SusC_RagA_signa"/>
    <property type="match status" value="1"/>
</dbReference>
<dbReference type="InterPro" id="IPR023997">
    <property type="entry name" value="TonB-dep_OMP_SusC/RagA_CS"/>
</dbReference>
<keyword evidence="10" id="KW-0732">Signal</keyword>
<dbReference type="InterPro" id="IPR036942">
    <property type="entry name" value="Beta-barrel_TonB_sf"/>
</dbReference>
<dbReference type="InterPro" id="IPR012910">
    <property type="entry name" value="Plug_dom"/>
</dbReference>
<comment type="subcellular location">
    <subcellularLocation>
        <location evidence="1 8">Cell outer membrane</location>
        <topology evidence="1 8">Multi-pass membrane protein</topology>
    </subcellularLocation>
</comment>
<evidence type="ECO:0000259" key="11">
    <source>
        <dbReference type="Pfam" id="PF00593"/>
    </source>
</evidence>
<evidence type="ECO:0000256" key="3">
    <source>
        <dbReference type="ARBA" id="ARBA00022452"/>
    </source>
</evidence>
<accession>A0A1B8ZXR6</accession>
<sequence length="1026" mass="114699">MKILCSAAVFFLVGWQGLGAQQDLSTMRVQFEVGKISASEAIEKFISKNKIQKFGYTNSQLDKYSVKETKCVNETVIGCMNKLLEGLPFEALIYNNGLIIREKKGKTTVSSYEQFSIPLAKIDTIKSTLEVNKIDEIVVNAGYYTVKDKERTGSISKVGSKQIENQPINNALGAVQGRAAGVNITQNSGVAGGSFDVQIRGRNSLRTTDNSEIDGNQPLYLVDGIPIVGISTRSAASVLTYGSINPLNNINPNDIESIEILKDADATAIYGSRGANGVILITTKKGKTGKLNATVNTQYGISRVHSNLKMMNTAQYLGMRKQAYINDGIATYPANAYDINGVWNRDRDTNWRKELIGNSSTSSNTQVALTGGNSNTTFLVSLGHNEQSTVFGKDFKYSGNNLSSSISHHSTDNRFQINIYNMFADRKNNIVRTDATQRAYFLSPNAPALYHPDGSVNWGNNTFNNPIAAYNSRYSNNNKQFLSNLNASFSLVQDLNIRLNGGINYQTFEDISLEPNTMYNPATFQGQSSATSTSTTGNQKRFSIIIEPQVNWKKSWGNHKIDMLIGGTYQRDTHQQVQMQGIGFESNVFIENIGAAKTKIVSDQVRSDYRYAALYGRLNYQFKNRYILNITGRRDGSSRFGTNRKYANFGALGAAWIFTKENFLKDSKWLSFGKMRASYGTAGSDNIGDYQYLDTYTVSSSSYDGTIAMLPSRLYNPDYSWEKTTKMEIGLELGFLKNRINLNALWYRNRSSNQLLGYQLPEITGFPTVMANLQATVENSGTEIELNAKPINRENFKWETSLNVSFPKNKLISFPGLEGSPYARQYVIGEPTSIIKVYEYTGIDPKTGVYTFTDFNGDGKITSPDDDLKIEKLDVKYFGGWNNSFIYKNWEFSFLFQFVKKKSRNYNYVMPIPGSMNNQPVEVLDVWSPQNPTGTYMPYTSKSNAAQTLYRKSDASISDASFIRLKNVQVGYSIPLQDAIFRSVKVYFQGQNLYTWSRFFGVDPEIPGITTLPPLTTYSLGLQFNF</sequence>
<dbReference type="SUPFAM" id="SSF56935">
    <property type="entry name" value="Porins"/>
    <property type="match status" value="1"/>
</dbReference>
<keyword evidence="5 9" id="KW-0798">TonB box</keyword>
<dbReference type="Proteomes" id="UP000092651">
    <property type="component" value="Unassembled WGS sequence"/>
</dbReference>
<dbReference type="InterPro" id="IPR037066">
    <property type="entry name" value="Plug_dom_sf"/>
</dbReference>
<evidence type="ECO:0000256" key="6">
    <source>
        <dbReference type="ARBA" id="ARBA00023136"/>
    </source>
</evidence>
<gene>
    <name evidence="13" type="ORF">BBI01_06685</name>
</gene>
<dbReference type="PROSITE" id="PS52016">
    <property type="entry name" value="TONB_DEPENDENT_REC_3"/>
    <property type="match status" value="1"/>
</dbReference>
<feature type="domain" description="TonB-dependent receptor-like beta-barrel" evidence="11">
    <location>
        <begin position="451"/>
        <end position="993"/>
    </location>
</feature>
<evidence type="ECO:0000256" key="9">
    <source>
        <dbReference type="RuleBase" id="RU003357"/>
    </source>
</evidence>
<comment type="similarity">
    <text evidence="8 9">Belongs to the TonB-dependent receptor family.</text>
</comment>
<dbReference type="RefSeq" id="WP_065394042.1">
    <property type="nucleotide sequence ID" value="NZ_MAYH01000012.1"/>
</dbReference>
<proteinExistence type="inferred from homology"/>
<feature type="domain" description="TonB-dependent receptor plug" evidence="12">
    <location>
        <begin position="149"/>
        <end position="278"/>
    </location>
</feature>
<keyword evidence="3 8" id="KW-1134">Transmembrane beta strand</keyword>
<evidence type="ECO:0000256" key="8">
    <source>
        <dbReference type="PROSITE-ProRule" id="PRU01360"/>
    </source>
</evidence>
<keyword evidence="2 8" id="KW-0813">Transport</keyword>
<evidence type="ECO:0000313" key="13">
    <source>
        <dbReference type="EMBL" id="OCA76373.1"/>
    </source>
</evidence>
<dbReference type="InterPro" id="IPR023996">
    <property type="entry name" value="TonB-dep_OMP_SusC/RagA"/>
</dbReference>
<dbReference type="Pfam" id="PF00593">
    <property type="entry name" value="TonB_dep_Rec_b-barrel"/>
    <property type="match status" value="1"/>
</dbReference>
<feature type="chain" id="PRO_5008621313" evidence="10">
    <location>
        <begin position="21"/>
        <end position="1026"/>
    </location>
</feature>
<dbReference type="Gene3D" id="2.170.130.10">
    <property type="entry name" value="TonB-dependent receptor, plug domain"/>
    <property type="match status" value="1"/>
</dbReference>
<dbReference type="Pfam" id="PF07715">
    <property type="entry name" value="Plug"/>
    <property type="match status" value="1"/>
</dbReference>
<evidence type="ECO:0000259" key="12">
    <source>
        <dbReference type="Pfam" id="PF07715"/>
    </source>
</evidence>
<keyword evidence="7 8" id="KW-0998">Cell outer membrane</keyword>
<organism evidence="13 14">
    <name type="scientific">Chryseobacterium artocarpi</name>
    <dbReference type="NCBI Taxonomy" id="1414727"/>
    <lineage>
        <taxon>Bacteria</taxon>
        <taxon>Pseudomonadati</taxon>
        <taxon>Bacteroidota</taxon>
        <taxon>Flavobacteriia</taxon>
        <taxon>Flavobacteriales</taxon>
        <taxon>Weeksellaceae</taxon>
        <taxon>Chryseobacterium group</taxon>
        <taxon>Chryseobacterium</taxon>
    </lineage>
</organism>
<comment type="caution">
    <text evidence="13">The sequence shown here is derived from an EMBL/GenBank/DDBJ whole genome shotgun (WGS) entry which is preliminary data.</text>
</comment>